<keyword evidence="1" id="KW-0732">Signal</keyword>
<dbReference type="InterPro" id="IPR005183">
    <property type="entry name" value="DUF305_CopM-like"/>
</dbReference>
<dbReference type="PANTHER" id="PTHR36933:SF1">
    <property type="entry name" value="SLL0788 PROTEIN"/>
    <property type="match status" value="1"/>
</dbReference>
<proteinExistence type="predicted"/>
<name>A0A7Z7GEN0_9MICO</name>
<organism evidence="3 4">
    <name type="scientific">Microbacterium saccharophilum</name>
    <dbReference type="NCBI Taxonomy" id="1213358"/>
    <lineage>
        <taxon>Bacteria</taxon>
        <taxon>Bacillati</taxon>
        <taxon>Actinomycetota</taxon>
        <taxon>Actinomycetes</taxon>
        <taxon>Micrococcales</taxon>
        <taxon>Microbacteriaceae</taxon>
        <taxon>Microbacterium</taxon>
    </lineage>
</organism>
<evidence type="ECO:0000259" key="2">
    <source>
        <dbReference type="Pfam" id="PF03713"/>
    </source>
</evidence>
<dbReference type="AlphaFoldDB" id="A0A7Z7GEN0"/>
<dbReference type="PANTHER" id="PTHR36933">
    <property type="entry name" value="SLL0788 PROTEIN"/>
    <property type="match status" value="1"/>
</dbReference>
<reference evidence="3 4" key="1">
    <citation type="submission" date="2016-10" db="EMBL/GenBank/DDBJ databases">
        <authorList>
            <person name="Varghese N."/>
            <person name="Submissions S."/>
        </authorList>
    </citation>
    <scope>NUCLEOTIDE SEQUENCE [LARGE SCALE GENOMIC DNA]</scope>
    <source>
        <strain evidence="3 4">UNC380MFSha3.1</strain>
    </source>
</reference>
<dbReference type="Proteomes" id="UP000198702">
    <property type="component" value="Unassembled WGS sequence"/>
</dbReference>
<accession>A0A7Z7GEN0</accession>
<dbReference type="EMBL" id="FOQZ01000012">
    <property type="protein sequence ID" value="SFI79212.1"/>
    <property type="molecule type" value="Genomic_DNA"/>
</dbReference>
<feature type="domain" description="DUF305" evidence="2">
    <location>
        <begin position="56"/>
        <end position="205"/>
    </location>
</feature>
<evidence type="ECO:0000313" key="4">
    <source>
        <dbReference type="Proteomes" id="UP000198702"/>
    </source>
</evidence>
<evidence type="ECO:0000313" key="3">
    <source>
        <dbReference type="EMBL" id="SFI79212.1"/>
    </source>
</evidence>
<dbReference type="Pfam" id="PF03713">
    <property type="entry name" value="DUF305"/>
    <property type="match status" value="1"/>
</dbReference>
<gene>
    <name evidence="3" type="ORF">SAMN04487751_2998</name>
</gene>
<evidence type="ECO:0000256" key="1">
    <source>
        <dbReference type="SAM" id="SignalP"/>
    </source>
</evidence>
<dbReference type="PROSITE" id="PS51257">
    <property type="entry name" value="PROKAR_LIPOPROTEIN"/>
    <property type="match status" value="1"/>
</dbReference>
<feature type="signal peptide" evidence="1">
    <location>
        <begin position="1"/>
        <end position="25"/>
    </location>
</feature>
<feature type="chain" id="PRO_5038519380" evidence="1">
    <location>
        <begin position="26"/>
        <end position="209"/>
    </location>
</feature>
<dbReference type="Gene3D" id="1.20.1260.10">
    <property type="match status" value="1"/>
</dbReference>
<dbReference type="InterPro" id="IPR012347">
    <property type="entry name" value="Ferritin-like"/>
</dbReference>
<comment type="caution">
    <text evidence="3">The sequence shown here is derived from an EMBL/GenBank/DDBJ whole genome shotgun (WGS) entry which is preliminary data.</text>
</comment>
<protein>
    <submittedName>
        <fullName evidence="3">Uncharacterized conserved protein, DUF305 family</fullName>
    </submittedName>
</protein>
<dbReference type="RefSeq" id="WP_028494801.1">
    <property type="nucleotide sequence ID" value="NZ_FOQZ01000012.1"/>
</dbReference>
<sequence length="209" mass="22048">MNNKSRAIALTVGVLAGVLVLAGCAAQDGVMPGMGGGPGGMMTQTIEPGADFNAADQMFLVMMIPHHEQAIEMADILLAKSGIPDEVTELAQKIKDAQGPEIETMRSWLEEWNVDYDEDSMGGMGGMGGMGHGDGMMSEGDMTALEDASGAEAARLFLEQMIVHHEGAIDMGEMALRGARNPDVIALIDKIIADQTAEVATMRDLVEAL</sequence>